<dbReference type="EMBL" id="CP089278">
    <property type="protein sequence ID" value="USP79568.1"/>
    <property type="molecule type" value="Genomic_DNA"/>
</dbReference>
<evidence type="ECO:0000313" key="5">
    <source>
        <dbReference type="Proteomes" id="UP001056012"/>
    </source>
</evidence>
<dbReference type="SUPFAM" id="SSF51735">
    <property type="entry name" value="NAD(P)-binding Rossmann-fold domains"/>
    <property type="match status" value="1"/>
</dbReference>
<reference evidence="4" key="1">
    <citation type="submission" date="2021-12" db="EMBL/GenBank/DDBJ databases">
        <title>Curvularia clavata genome.</title>
        <authorList>
            <person name="Cao Y."/>
        </authorList>
    </citation>
    <scope>NUCLEOTIDE SEQUENCE</scope>
    <source>
        <strain evidence="4">Yc1106</strain>
    </source>
</reference>
<gene>
    <name evidence="4" type="ORF">yc1106_06842</name>
</gene>
<dbReference type="PANTHER" id="PTHR42748">
    <property type="entry name" value="NITROGEN METABOLITE REPRESSION PROTEIN NMRA FAMILY MEMBER"/>
    <property type="match status" value="1"/>
</dbReference>
<proteinExistence type="inferred from homology"/>
<keyword evidence="5" id="KW-1185">Reference proteome</keyword>
<keyword evidence="2" id="KW-0521">NADP</keyword>
<dbReference type="InterPro" id="IPR008030">
    <property type="entry name" value="NmrA-like"/>
</dbReference>
<dbReference type="PANTHER" id="PTHR42748:SF26">
    <property type="entry name" value="NMRA-LIKE DOMAIN-CONTAINING PROTEIN"/>
    <property type="match status" value="1"/>
</dbReference>
<comment type="similarity">
    <text evidence="1">Belongs to the NmrA-type oxidoreductase family.</text>
</comment>
<dbReference type="InterPro" id="IPR036291">
    <property type="entry name" value="NAD(P)-bd_dom_sf"/>
</dbReference>
<dbReference type="Pfam" id="PF05368">
    <property type="entry name" value="NmrA"/>
    <property type="match status" value="1"/>
</dbReference>
<name>A0A9Q9DT93_CURCL</name>
<dbReference type="Gene3D" id="3.40.50.720">
    <property type="entry name" value="NAD(P)-binding Rossmann-like Domain"/>
    <property type="match status" value="1"/>
</dbReference>
<feature type="domain" description="NmrA-like" evidence="3">
    <location>
        <begin position="3"/>
        <end position="325"/>
    </location>
</feature>
<dbReference type="InterPro" id="IPR051164">
    <property type="entry name" value="NmrA-like_oxidored"/>
</dbReference>
<evidence type="ECO:0000256" key="1">
    <source>
        <dbReference type="ARBA" id="ARBA00006328"/>
    </source>
</evidence>
<dbReference type="OrthoDB" id="3358371at2759"/>
<dbReference type="VEuPathDB" id="FungiDB:yc1106_06842"/>
<sequence>MSKKLITVLGITGTQGGSVASRFLSHTEWHVRGLTRNPDSVKAKDWASKGVEIVKGDHDDLESLKAAFQGTHAIFAVTDWAACFSRVSENASLQNEANKAGLSYEEYARELEKQQGINVATAANDPKVLSTLEKFVFSTLAPVKQISAGKYKNSYEFDSKAAVEQYIRGRLPELRDRLSTVNMGIFQETWRDIPAFRPHKLADGTFEYVRLDCPGSHKANPEVVATQDTGAFVEALVLHHPPGTDVLGASEIITKPDYAALWGRTMGVKATCRDIPEEEFLKYVPAGFEATLIDDLRFFSEYGYAGGNPKVKTPAELGIKTTSLEDFFRSQDWSAVLKGEM</sequence>
<dbReference type="AlphaFoldDB" id="A0A9Q9DT93"/>
<protein>
    <recommendedName>
        <fullName evidence="3">NmrA-like domain-containing protein</fullName>
    </recommendedName>
</protein>
<dbReference type="Gene3D" id="3.90.25.10">
    <property type="entry name" value="UDP-galactose 4-epimerase, domain 1"/>
    <property type="match status" value="1"/>
</dbReference>
<evidence type="ECO:0000256" key="2">
    <source>
        <dbReference type="ARBA" id="ARBA00022857"/>
    </source>
</evidence>
<dbReference type="CDD" id="cd05251">
    <property type="entry name" value="NmrA_like_SDR_a"/>
    <property type="match status" value="1"/>
</dbReference>
<accession>A0A9Q9DT93</accession>
<dbReference type="GO" id="GO:0005634">
    <property type="term" value="C:nucleus"/>
    <property type="evidence" value="ECO:0007669"/>
    <property type="project" value="TreeGrafter"/>
</dbReference>
<evidence type="ECO:0000313" key="4">
    <source>
        <dbReference type="EMBL" id="USP79568.1"/>
    </source>
</evidence>
<dbReference type="Proteomes" id="UP001056012">
    <property type="component" value="Chromosome 5"/>
</dbReference>
<evidence type="ECO:0000259" key="3">
    <source>
        <dbReference type="Pfam" id="PF05368"/>
    </source>
</evidence>
<organism evidence="4 5">
    <name type="scientific">Curvularia clavata</name>
    <dbReference type="NCBI Taxonomy" id="95742"/>
    <lineage>
        <taxon>Eukaryota</taxon>
        <taxon>Fungi</taxon>
        <taxon>Dikarya</taxon>
        <taxon>Ascomycota</taxon>
        <taxon>Pezizomycotina</taxon>
        <taxon>Dothideomycetes</taxon>
        <taxon>Pleosporomycetidae</taxon>
        <taxon>Pleosporales</taxon>
        <taxon>Pleosporineae</taxon>
        <taxon>Pleosporaceae</taxon>
        <taxon>Curvularia</taxon>
    </lineage>
</organism>